<dbReference type="GeneID" id="101989689"/>
<evidence type="ECO:0000313" key="2">
    <source>
        <dbReference type="Proteomes" id="UP000694915"/>
    </source>
</evidence>
<feature type="signal peptide" evidence="1">
    <location>
        <begin position="1"/>
        <end position="21"/>
    </location>
</feature>
<evidence type="ECO:0000313" key="3">
    <source>
        <dbReference type="RefSeq" id="XP_013206311.1"/>
    </source>
</evidence>
<dbReference type="PANTHER" id="PTHR40376:SF1">
    <property type="entry name" value="ODONTOGENESIS ASSOCIATED PHOSPHOPROTEIN"/>
    <property type="match status" value="1"/>
</dbReference>
<sequence length="132" mass="15044">MAPGFHFWVLVCWSVLTMAEGQDVVTPPGGSPNNGNPTDCQIFTLTPPPTTGRPTVTRAQLNPRMPLWTWTYFLQRPGFYLRLPNRPFLLPNYNYGFQLNRFYLPQGRLITGRYLGGGRFQSRSSSEESTEK</sequence>
<accession>A0ABM1AQD3</accession>
<gene>
    <name evidence="3" type="primary">Odaph</name>
</gene>
<organism evidence="2 3">
    <name type="scientific">Microtus ochrogaster</name>
    <name type="common">Prairie vole</name>
    <dbReference type="NCBI Taxonomy" id="79684"/>
    <lineage>
        <taxon>Eukaryota</taxon>
        <taxon>Metazoa</taxon>
        <taxon>Chordata</taxon>
        <taxon>Craniata</taxon>
        <taxon>Vertebrata</taxon>
        <taxon>Euteleostomi</taxon>
        <taxon>Mammalia</taxon>
        <taxon>Eutheria</taxon>
        <taxon>Euarchontoglires</taxon>
        <taxon>Glires</taxon>
        <taxon>Rodentia</taxon>
        <taxon>Myomorpha</taxon>
        <taxon>Muroidea</taxon>
        <taxon>Cricetidae</taxon>
        <taxon>Arvicolinae</taxon>
        <taxon>Microtus</taxon>
    </lineage>
</organism>
<dbReference type="Pfam" id="PF15848">
    <property type="entry name" value="ODAPH"/>
    <property type="match status" value="1"/>
</dbReference>
<reference evidence="3" key="1">
    <citation type="submission" date="2025-08" db="UniProtKB">
        <authorList>
            <consortium name="RefSeq"/>
        </authorList>
    </citation>
    <scope>IDENTIFICATION</scope>
</reference>
<dbReference type="InterPro" id="IPR031706">
    <property type="entry name" value="ODAPH"/>
</dbReference>
<keyword evidence="2" id="KW-1185">Reference proteome</keyword>
<keyword evidence="1" id="KW-0732">Signal</keyword>
<proteinExistence type="predicted"/>
<protein>
    <submittedName>
        <fullName evidence="3">Odontogenesis associated phosphoprotein</fullName>
    </submittedName>
</protein>
<dbReference type="PANTHER" id="PTHR40376">
    <property type="entry name" value="ODONTOGENESIS ASSOCIATED PHOSPHOPROTEIN"/>
    <property type="match status" value="1"/>
</dbReference>
<feature type="chain" id="PRO_5046611041" evidence="1">
    <location>
        <begin position="22"/>
        <end position="132"/>
    </location>
</feature>
<dbReference type="RefSeq" id="XP_013206311.1">
    <property type="nucleotide sequence ID" value="XM_013350857.2"/>
</dbReference>
<name>A0ABM1AQD3_MICOH</name>
<dbReference type="Proteomes" id="UP000694915">
    <property type="component" value="Linkage group LG1"/>
</dbReference>
<evidence type="ECO:0000256" key="1">
    <source>
        <dbReference type="SAM" id="SignalP"/>
    </source>
</evidence>